<dbReference type="Pfam" id="PF01399">
    <property type="entry name" value="PCI"/>
    <property type="match status" value="1"/>
</dbReference>
<dbReference type="Pfam" id="PF22241">
    <property type="entry name" value="PSMD12-CSN4_N"/>
    <property type="match status" value="1"/>
</dbReference>
<dbReference type="GO" id="GO:0005737">
    <property type="term" value="C:cytoplasm"/>
    <property type="evidence" value="ECO:0007669"/>
    <property type="project" value="TreeGrafter"/>
</dbReference>
<dbReference type="InterPro" id="IPR036390">
    <property type="entry name" value="WH_DNA-bd_sf"/>
</dbReference>
<dbReference type="InterPro" id="IPR036388">
    <property type="entry name" value="WH-like_DNA-bd_sf"/>
</dbReference>
<evidence type="ECO:0000256" key="1">
    <source>
        <dbReference type="ARBA" id="ARBA00006397"/>
    </source>
</evidence>
<dbReference type="InParanoid" id="A0A1Y2B932"/>
<keyword evidence="2" id="KW-0647">Proteasome</keyword>
<evidence type="ECO:0000256" key="2">
    <source>
        <dbReference type="ARBA" id="ARBA00022942"/>
    </source>
</evidence>
<comment type="similarity">
    <text evidence="1">Belongs to the proteasome subunit p55 family.</text>
</comment>
<dbReference type="GO" id="GO:0008541">
    <property type="term" value="C:proteasome regulatory particle, lid subcomplex"/>
    <property type="evidence" value="ECO:0007669"/>
    <property type="project" value="TreeGrafter"/>
</dbReference>
<gene>
    <name evidence="5" type="ORF">BCR39DRAFT_571286</name>
</gene>
<dbReference type="AlphaFoldDB" id="A0A1Y2B932"/>
<keyword evidence="6" id="KW-1185">Reference proteome</keyword>
<dbReference type="InterPro" id="IPR040134">
    <property type="entry name" value="PSMD12/CSN4"/>
</dbReference>
<accession>A0A1Y2B932</accession>
<dbReference type="SUPFAM" id="SSF46785">
    <property type="entry name" value="Winged helix' DNA-binding domain"/>
    <property type="match status" value="1"/>
</dbReference>
<evidence type="ECO:0000313" key="5">
    <source>
        <dbReference type="EMBL" id="ORY31371.1"/>
    </source>
</evidence>
<organism evidence="5 6">
    <name type="scientific">Naematelia encephala</name>
    <dbReference type="NCBI Taxonomy" id="71784"/>
    <lineage>
        <taxon>Eukaryota</taxon>
        <taxon>Fungi</taxon>
        <taxon>Dikarya</taxon>
        <taxon>Basidiomycota</taxon>
        <taxon>Agaricomycotina</taxon>
        <taxon>Tremellomycetes</taxon>
        <taxon>Tremellales</taxon>
        <taxon>Naemateliaceae</taxon>
        <taxon>Naematelia</taxon>
    </lineage>
</organism>
<feature type="region of interest" description="Disordered" evidence="3">
    <location>
        <begin position="161"/>
        <end position="190"/>
    </location>
</feature>
<sequence length="509" mass="57892">MSLNTRKQEKDYTEEVQTLVPEAEAVAKDGKLQEAIDKISSLEKQTRNAADMTSTSTLLTTLVRLCYEAQDLDALNTQLTLMSKKHGQLKEAVTRMVDEAMTWLPELKKQKVEGKFKVGKDRWLELVQTLRDITEGKIYLELARARLTVLLASYHESLAESAPAEASTSTATAIPAKTSKDEPKPEPITKRDHIDTAADLMSEIQVETYSSMDKREKTDFILEQMRLESLRGNWARVRVGSRKINRVYLKEADSADLKLRYYDLMVQLALQEDAYLEACSAYQEVWDTEEVKKDEARELHVLENIMIYVVLAPYNNEQSDMLHKLYADQALQKAPLYYDLVKCFVTKELMRWPGIETLYGPTLRQTPVFSPNSKLGIKTGSIAEGKRPEELSNPGDARWEDLHKRNIRVIAAYYSRITMTRLTELLDLSALTTERTLCKLVTDKTIYARIDRPAGIVSFKQKKGINEVLNAWSGDVAKMLELVEKTSHLVSKEYAMHEASQGKKIGLKA</sequence>
<protein>
    <recommendedName>
        <fullName evidence="4">PCI domain-containing protein</fullName>
    </recommendedName>
</protein>
<dbReference type="Pfam" id="PF18098">
    <property type="entry name" value="RPN5_C"/>
    <property type="match status" value="1"/>
</dbReference>
<dbReference type="GO" id="GO:0005634">
    <property type="term" value="C:nucleus"/>
    <property type="evidence" value="ECO:0007669"/>
    <property type="project" value="UniProtKB-ARBA"/>
</dbReference>
<dbReference type="InterPro" id="IPR000717">
    <property type="entry name" value="PCI_dom"/>
</dbReference>
<reference evidence="5 6" key="1">
    <citation type="submission" date="2016-07" db="EMBL/GenBank/DDBJ databases">
        <title>Pervasive Adenine N6-methylation of Active Genes in Fungi.</title>
        <authorList>
            <consortium name="DOE Joint Genome Institute"/>
            <person name="Mondo S.J."/>
            <person name="Dannebaum R.O."/>
            <person name="Kuo R.C."/>
            <person name="Labutti K."/>
            <person name="Haridas S."/>
            <person name="Kuo A."/>
            <person name="Salamov A."/>
            <person name="Ahrendt S.R."/>
            <person name="Lipzen A."/>
            <person name="Sullivan W."/>
            <person name="Andreopoulos W.B."/>
            <person name="Clum A."/>
            <person name="Lindquist E."/>
            <person name="Daum C."/>
            <person name="Ramamoorthy G.K."/>
            <person name="Gryganskyi A."/>
            <person name="Culley D."/>
            <person name="Magnuson J.K."/>
            <person name="James T.Y."/>
            <person name="O'Malley M.A."/>
            <person name="Stajich J.E."/>
            <person name="Spatafora J.W."/>
            <person name="Visel A."/>
            <person name="Grigoriev I.V."/>
        </authorList>
    </citation>
    <scope>NUCLEOTIDE SEQUENCE [LARGE SCALE GENOMIC DNA]</scope>
    <source>
        <strain evidence="5 6">68-887.2</strain>
    </source>
</reference>
<dbReference type="PANTHER" id="PTHR10855">
    <property type="entry name" value="26S PROTEASOME NON-ATPASE REGULATORY SUBUNIT 12/COP9 SIGNALOSOME COMPLEX SUBUNIT 4"/>
    <property type="match status" value="1"/>
</dbReference>
<name>A0A1Y2B932_9TREE</name>
<dbReference type="OrthoDB" id="268763at2759"/>
<dbReference type="InterPro" id="IPR040896">
    <property type="entry name" value="RPN5_C"/>
</dbReference>
<dbReference type="InterPro" id="IPR054559">
    <property type="entry name" value="PSMD12-CSN4-like_N"/>
</dbReference>
<comment type="caution">
    <text evidence="5">The sequence shown here is derived from an EMBL/GenBank/DDBJ whole genome shotgun (WGS) entry which is preliminary data.</text>
</comment>
<evidence type="ECO:0000256" key="3">
    <source>
        <dbReference type="SAM" id="MobiDB-lite"/>
    </source>
</evidence>
<evidence type="ECO:0000313" key="6">
    <source>
        <dbReference type="Proteomes" id="UP000193986"/>
    </source>
</evidence>
<dbReference type="SMART" id="SM00088">
    <property type="entry name" value="PINT"/>
    <property type="match status" value="1"/>
</dbReference>
<dbReference type="STRING" id="71784.A0A1Y2B932"/>
<feature type="compositionally biased region" description="Basic and acidic residues" evidence="3">
    <location>
        <begin position="178"/>
        <end position="190"/>
    </location>
</feature>
<proteinExistence type="inferred from homology"/>
<dbReference type="PROSITE" id="PS50250">
    <property type="entry name" value="PCI"/>
    <property type="match status" value="1"/>
</dbReference>
<feature type="domain" description="PCI" evidence="4">
    <location>
        <begin position="277"/>
        <end position="464"/>
    </location>
</feature>
<dbReference type="Gene3D" id="1.10.10.10">
    <property type="entry name" value="Winged helix-like DNA-binding domain superfamily/Winged helix DNA-binding domain"/>
    <property type="match status" value="1"/>
</dbReference>
<dbReference type="EMBL" id="MCFC01000015">
    <property type="protein sequence ID" value="ORY31371.1"/>
    <property type="molecule type" value="Genomic_DNA"/>
</dbReference>
<feature type="compositionally biased region" description="Low complexity" evidence="3">
    <location>
        <begin position="161"/>
        <end position="177"/>
    </location>
</feature>
<dbReference type="PANTHER" id="PTHR10855:SF1">
    <property type="entry name" value="26S PROTEASOME NON-ATPASE REGULATORY SUBUNIT 12"/>
    <property type="match status" value="1"/>
</dbReference>
<dbReference type="Proteomes" id="UP000193986">
    <property type="component" value="Unassembled WGS sequence"/>
</dbReference>
<dbReference type="FunCoup" id="A0A1Y2B932">
    <property type="interactions" value="647"/>
</dbReference>
<dbReference type="FunFam" id="1.10.10.10:FF:000070">
    <property type="entry name" value="26S proteasome non-ATPase regulatory subunit 12"/>
    <property type="match status" value="1"/>
</dbReference>
<evidence type="ECO:0000259" key="4">
    <source>
        <dbReference type="PROSITE" id="PS50250"/>
    </source>
</evidence>